<dbReference type="EMBL" id="BAABME010004289">
    <property type="protein sequence ID" value="GAA0161840.1"/>
    <property type="molecule type" value="Genomic_DNA"/>
</dbReference>
<evidence type="ECO:0000313" key="2">
    <source>
        <dbReference type="Proteomes" id="UP001454036"/>
    </source>
</evidence>
<protein>
    <submittedName>
        <fullName evidence="1">Uncharacterized protein</fullName>
    </submittedName>
</protein>
<sequence length="392" mass="43851">MAFSANAIIFPKHHSTTSSHLHWTSASSHQESYKPLTTSLKFHFQEFRASNTPLFAIPARTTSIEQPDVITLPTAPPSWREFAEKISGEWDGFGADFTKEGKPIELPESVVPEAYREWEVKVHDWQTQCPTLASQEHVSLTYKLIRLLPTVGCEADAATRYTIDERSVFSNQESSACSCFAYQPSTGCYAAVWPVKGQFDDSMSGNFRRVLELEHCLIHPDDRESRMRVIQVVSLEGNHQHYKVEVQSIKVFVEQWYGPFRNGDQLGGCSIRDSAFAATEPSKPSEIIGPVWQSVAAVAKFEDSENILIGEYADDGDRVPKTVVRDESNAILLPKKMWCSSSKTEDGDTCCEAGWLLSQGRAITSKFFFSNGLQTQPKEIHLACETAVTPDQ</sequence>
<gene>
    <name evidence="1" type="ORF">LIER_18066</name>
</gene>
<proteinExistence type="predicted"/>
<accession>A0AAV3QGR5</accession>
<reference evidence="1 2" key="1">
    <citation type="submission" date="2024-01" db="EMBL/GenBank/DDBJ databases">
        <title>The complete chloroplast genome sequence of Lithospermum erythrorhizon: insights into the phylogenetic relationship among Boraginaceae species and the maternal lineages of purple gromwells.</title>
        <authorList>
            <person name="Okada T."/>
            <person name="Watanabe K."/>
        </authorList>
    </citation>
    <scope>NUCLEOTIDE SEQUENCE [LARGE SCALE GENOMIC DNA]</scope>
</reference>
<dbReference type="Proteomes" id="UP001454036">
    <property type="component" value="Unassembled WGS sequence"/>
</dbReference>
<organism evidence="1 2">
    <name type="scientific">Lithospermum erythrorhizon</name>
    <name type="common">Purple gromwell</name>
    <name type="synonym">Lithospermum officinale var. erythrorhizon</name>
    <dbReference type="NCBI Taxonomy" id="34254"/>
    <lineage>
        <taxon>Eukaryota</taxon>
        <taxon>Viridiplantae</taxon>
        <taxon>Streptophyta</taxon>
        <taxon>Embryophyta</taxon>
        <taxon>Tracheophyta</taxon>
        <taxon>Spermatophyta</taxon>
        <taxon>Magnoliopsida</taxon>
        <taxon>eudicotyledons</taxon>
        <taxon>Gunneridae</taxon>
        <taxon>Pentapetalae</taxon>
        <taxon>asterids</taxon>
        <taxon>lamiids</taxon>
        <taxon>Boraginales</taxon>
        <taxon>Boraginaceae</taxon>
        <taxon>Boraginoideae</taxon>
        <taxon>Lithospermeae</taxon>
        <taxon>Lithospermum</taxon>
    </lineage>
</organism>
<keyword evidence="2" id="KW-1185">Reference proteome</keyword>
<evidence type="ECO:0000313" key="1">
    <source>
        <dbReference type="EMBL" id="GAA0161840.1"/>
    </source>
</evidence>
<dbReference type="AlphaFoldDB" id="A0AAV3QGR5"/>
<name>A0AAV3QGR5_LITER</name>
<comment type="caution">
    <text evidence="1">The sequence shown here is derived from an EMBL/GenBank/DDBJ whole genome shotgun (WGS) entry which is preliminary data.</text>
</comment>